<evidence type="ECO:0000313" key="2">
    <source>
        <dbReference type="Proteomes" id="UP000288361"/>
    </source>
</evidence>
<name>A0A432YLV3_9GAMM</name>
<dbReference type="InterPro" id="IPR022080">
    <property type="entry name" value="DUF3630"/>
</dbReference>
<organism evidence="1 2">
    <name type="scientific">Idiomarina piscisalsi</name>
    <dbReference type="NCBI Taxonomy" id="1096243"/>
    <lineage>
        <taxon>Bacteria</taxon>
        <taxon>Pseudomonadati</taxon>
        <taxon>Pseudomonadota</taxon>
        <taxon>Gammaproteobacteria</taxon>
        <taxon>Alteromonadales</taxon>
        <taxon>Idiomarinaceae</taxon>
        <taxon>Idiomarina</taxon>
    </lineage>
</organism>
<accession>A0A432YLV3</accession>
<proteinExistence type="predicted"/>
<dbReference type="AlphaFoldDB" id="A0A432YLV3"/>
<comment type="caution">
    <text evidence="1">The sequence shown here is derived from an EMBL/GenBank/DDBJ whole genome shotgun (WGS) entry which is preliminary data.</text>
</comment>
<reference evidence="1 2" key="1">
    <citation type="journal article" date="2011" name="Front. Microbiol.">
        <title>Genomic signatures of strain selection and enhancement in Bacillus atrophaeus var. globigii, a historical biowarfare simulant.</title>
        <authorList>
            <person name="Gibbons H.S."/>
            <person name="Broomall S.M."/>
            <person name="McNew L.A."/>
            <person name="Daligault H."/>
            <person name="Chapman C."/>
            <person name="Bruce D."/>
            <person name="Karavis M."/>
            <person name="Krepps M."/>
            <person name="McGregor P.A."/>
            <person name="Hong C."/>
            <person name="Park K.H."/>
            <person name="Akmal A."/>
            <person name="Feldman A."/>
            <person name="Lin J.S."/>
            <person name="Chang W.E."/>
            <person name="Higgs B.W."/>
            <person name="Demirev P."/>
            <person name="Lindquist J."/>
            <person name="Liem A."/>
            <person name="Fochler E."/>
            <person name="Read T.D."/>
            <person name="Tapia R."/>
            <person name="Johnson S."/>
            <person name="Bishop-Lilly K.A."/>
            <person name="Detter C."/>
            <person name="Han C."/>
            <person name="Sozhamannan S."/>
            <person name="Rosenzweig C.N."/>
            <person name="Skowronski E.W."/>
        </authorList>
    </citation>
    <scope>NUCLEOTIDE SEQUENCE [LARGE SCALE GENOMIC DNA]</scope>
    <source>
        <strain evidence="1 2">TPS4-2</strain>
    </source>
</reference>
<dbReference type="Pfam" id="PF12305">
    <property type="entry name" value="DUF3630"/>
    <property type="match status" value="1"/>
</dbReference>
<sequence length="90" mass="10439">MDEANGHSVITLNSKPAEQELDSWVAALCDTLDARIREKEIAADQFCWRLTINNQHWLLFYSDICDAVWLQALEEMSEEVITNLRHADYI</sequence>
<protein>
    <submittedName>
        <fullName evidence="1">DUF3630 domain-containing protein</fullName>
    </submittedName>
</protein>
<gene>
    <name evidence="1" type="ORF">CWI73_10895</name>
</gene>
<dbReference type="EMBL" id="PIQA01000013">
    <property type="protein sequence ID" value="RUO61971.1"/>
    <property type="molecule type" value="Genomic_DNA"/>
</dbReference>
<evidence type="ECO:0000313" key="1">
    <source>
        <dbReference type="EMBL" id="RUO61971.1"/>
    </source>
</evidence>
<dbReference type="Proteomes" id="UP000288361">
    <property type="component" value="Unassembled WGS sequence"/>
</dbReference>